<dbReference type="Proteomes" id="UP000608955">
    <property type="component" value="Unassembled WGS sequence"/>
</dbReference>
<dbReference type="EMBL" id="BMVF01000040">
    <property type="protein sequence ID" value="GHD97310.1"/>
    <property type="molecule type" value="Genomic_DNA"/>
</dbReference>
<proteinExistence type="predicted"/>
<comment type="caution">
    <text evidence="1">The sequence shown here is derived from an EMBL/GenBank/DDBJ whole genome shotgun (WGS) entry which is preliminary data.</text>
</comment>
<evidence type="ECO:0008006" key="3">
    <source>
        <dbReference type="Google" id="ProtNLM"/>
    </source>
</evidence>
<accession>A0A918YAU6</accession>
<protein>
    <recommendedName>
        <fullName evidence="3">Transposase</fullName>
    </recommendedName>
</protein>
<reference evidence="1" key="1">
    <citation type="journal article" date="2014" name="Int. J. Syst. Evol. Microbiol.">
        <title>Complete genome sequence of Corynebacterium casei LMG S-19264T (=DSM 44701T), isolated from a smear-ripened cheese.</title>
        <authorList>
            <consortium name="US DOE Joint Genome Institute (JGI-PGF)"/>
            <person name="Walter F."/>
            <person name="Albersmeier A."/>
            <person name="Kalinowski J."/>
            <person name="Ruckert C."/>
        </authorList>
    </citation>
    <scope>NUCLEOTIDE SEQUENCE</scope>
    <source>
        <strain evidence="1">JCM 4654</strain>
    </source>
</reference>
<sequence>MSELYRLIHAEKATYPIVLLCRVLKVARSSYYAWREGESARVGPLTGRGRHSVGAVADLVRGAVQDERRGGAVGGGADASGLLIHGSECTSVVSRWDEGHGCLLPGGVSGRRPVWCGADLGG</sequence>
<gene>
    <name evidence="1" type="ORF">GCM10010508_69380</name>
</gene>
<dbReference type="AlphaFoldDB" id="A0A918YAU6"/>
<evidence type="ECO:0000313" key="2">
    <source>
        <dbReference type="Proteomes" id="UP000608955"/>
    </source>
</evidence>
<organism evidence="1 2">
    <name type="scientific">Streptomyces naganishii JCM 4654</name>
    <dbReference type="NCBI Taxonomy" id="1306179"/>
    <lineage>
        <taxon>Bacteria</taxon>
        <taxon>Bacillati</taxon>
        <taxon>Actinomycetota</taxon>
        <taxon>Actinomycetes</taxon>
        <taxon>Kitasatosporales</taxon>
        <taxon>Streptomycetaceae</taxon>
        <taxon>Streptomyces</taxon>
    </lineage>
</organism>
<name>A0A918YAU6_9ACTN</name>
<keyword evidence="2" id="KW-1185">Reference proteome</keyword>
<reference evidence="1" key="2">
    <citation type="submission" date="2020-09" db="EMBL/GenBank/DDBJ databases">
        <authorList>
            <person name="Sun Q."/>
            <person name="Ohkuma M."/>
        </authorList>
    </citation>
    <scope>NUCLEOTIDE SEQUENCE</scope>
    <source>
        <strain evidence="1">JCM 4654</strain>
    </source>
</reference>
<evidence type="ECO:0000313" key="1">
    <source>
        <dbReference type="EMBL" id="GHD97310.1"/>
    </source>
</evidence>